<name>A0ABT5DG32_9BACT</name>
<dbReference type="InterPro" id="IPR011009">
    <property type="entry name" value="Kinase-like_dom_sf"/>
</dbReference>
<evidence type="ECO:0000259" key="3">
    <source>
        <dbReference type="PROSITE" id="PS50011"/>
    </source>
</evidence>
<proteinExistence type="predicted"/>
<sequence>MKRTRRTLLGAERDTWGAGPEEDLCPGCQQSVVGLRCDGCGAAVRVGRYRILRPLGGTGRTFLAQGPEGRVVLREWRFPAAPTPALLQGLVQDTQRLQALVHPRIPRSLEVLTTGSGAGTRAYRVQEYIEGTPLETELARERFSEPEAHELATQVLGLLRSLHERPSPVFHGAVKPSRLIRRPDGALFLVGFGMPSEGGSEATPDLPALGLLLKQALSTVPSGQGAPRPPLSPGFARFLERLSAQDRRTRFASAFEAMRALDPSVAPQHRPPRSLGLVVLGAGLGFIALGGALFLRQPPPSSLPQPTLSPKRFVPPENGTNPTLAETLVPRGVWPPPLP</sequence>
<evidence type="ECO:0000256" key="2">
    <source>
        <dbReference type="SAM" id="Phobius"/>
    </source>
</evidence>
<keyword evidence="2" id="KW-1133">Transmembrane helix</keyword>
<evidence type="ECO:0000313" key="5">
    <source>
        <dbReference type="Proteomes" id="UP001221838"/>
    </source>
</evidence>
<dbReference type="RefSeq" id="WP_272141729.1">
    <property type="nucleotide sequence ID" value="NZ_JAQNDM010000002.1"/>
</dbReference>
<keyword evidence="5" id="KW-1185">Reference proteome</keyword>
<dbReference type="PROSITE" id="PS50011">
    <property type="entry name" value="PROTEIN_KINASE_DOM"/>
    <property type="match status" value="1"/>
</dbReference>
<accession>A0ABT5DG32</accession>
<dbReference type="SMART" id="SM00220">
    <property type="entry name" value="S_TKc"/>
    <property type="match status" value="1"/>
</dbReference>
<feature type="transmembrane region" description="Helical" evidence="2">
    <location>
        <begin position="275"/>
        <end position="295"/>
    </location>
</feature>
<feature type="domain" description="Protein kinase" evidence="3">
    <location>
        <begin position="49"/>
        <end position="339"/>
    </location>
</feature>
<keyword evidence="2" id="KW-0812">Transmembrane</keyword>
<reference evidence="4 5" key="1">
    <citation type="submission" date="2022-11" db="EMBL/GenBank/DDBJ databases">
        <title>Minimal conservation of predation-associated metabolite biosynthetic gene clusters underscores biosynthetic potential of Myxococcota including descriptions for ten novel species: Archangium lansinium sp. nov., Myxococcus landrumus sp. nov., Nannocystis bai.</title>
        <authorList>
            <person name="Ahearne A."/>
            <person name="Stevens C."/>
            <person name="Dowd S."/>
        </authorList>
    </citation>
    <scope>NUCLEOTIDE SEQUENCE [LARGE SCALE GENOMIC DNA]</scope>
    <source>
        <strain evidence="4 5">NCWAL01</strain>
    </source>
</reference>
<dbReference type="InterPro" id="IPR000719">
    <property type="entry name" value="Prot_kinase_dom"/>
</dbReference>
<protein>
    <recommendedName>
        <fullName evidence="3">Protein kinase domain-containing protein</fullName>
    </recommendedName>
</protein>
<evidence type="ECO:0000256" key="1">
    <source>
        <dbReference type="SAM" id="MobiDB-lite"/>
    </source>
</evidence>
<evidence type="ECO:0000313" key="4">
    <source>
        <dbReference type="EMBL" id="MDC0711738.1"/>
    </source>
</evidence>
<organism evidence="4 5">
    <name type="scientific">Stigmatella ashevillensis</name>
    <dbReference type="NCBI Taxonomy" id="2995309"/>
    <lineage>
        <taxon>Bacteria</taxon>
        <taxon>Pseudomonadati</taxon>
        <taxon>Myxococcota</taxon>
        <taxon>Myxococcia</taxon>
        <taxon>Myxococcales</taxon>
        <taxon>Cystobacterineae</taxon>
        <taxon>Archangiaceae</taxon>
        <taxon>Stigmatella</taxon>
    </lineage>
</organism>
<feature type="region of interest" description="Disordered" evidence="1">
    <location>
        <begin position="300"/>
        <end position="339"/>
    </location>
</feature>
<gene>
    <name evidence="4" type="ORF">POL68_24935</name>
</gene>
<dbReference type="Gene3D" id="3.30.200.20">
    <property type="entry name" value="Phosphorylase Kinase, domain 1"/>
    <property type="match status" value="1"/>
</dbReference>
<dbReference type="EMBL" id="JAQNDM010000002">
    <property type="protein sequence ID" value="MDC0711738.1"/>
    <property type="molecule type" value="Genomic_DNA"/>
</dbReference>
<comment type="caution">
    <text evidence="4">The sequence shown here is derived from an EMBL/GenBank/DDBJ whole genome shotgun (WGS) entry which is preliminary data.</text>
</comment>
<dbReference type="Proteomes" id="UP001221838">
    <property type="component" value="Unassembled WGS sequence"/>
</dbReference>
<dbReference type="SUPFAM" id="SSF56112">
    <property type="entry name" value="Protein kinase-like (PK-like)"/>
    <property type="match status" value="1"/>
</dbReference>
<keyword evidence="2" id="KW-0472">Membrane</keyword>
<dbReference type="Gene3D" id="1.10.510.10">
    <property type="entry name" value="Transferase(Phosphotransferase) domain 1"/>
    <property type="match status" value="1"/>
</dbReference>